<evidence type="ECO:0000256" key="1">
    <source>
        <dbReference type="SAM" id="Phobius"/>
    </source>
</evidence>
<name>A0A803PXX2_CANSA</name>
<evidence type="ECO:0000313" key="3">
    <source>
        <dbReference type="Proteomes" id="UP000596661"/>
    </source>
</evidence>
<dbReference type="Proteomes" id="UP000596661">
    <property type="component" value="Chromosome 6"/>
</dbReference>
<feature type="transmembrane region" description="Helical" evidence="1">
    <location>
        <begin position="104"/>
        <end position="124"/>
    </location>
</feature>
<keyword evidence="3" id="KW-1185">Reference proteome</keyword>
<dbReference type="EnsemblPlants" id="evm.model.06.323">
    <property type="protein sequence ID" value="cds.evm.model.06.323"/>
    <property type="gene ID" value="evm.TU.06.323"/>
</dbReference>
<accession>A0A803PXX2</accession>
<dbReference type="EMBL" id="UZAU01000557">
    <property type="status" value="NOT_ANNOTATED_CDS"/>
    <property type="molecule type" value="Genomic_DNA"/>
</dbReference>
<evidence type="ECO:0000313" key="2">
    <source>
        <dbReference type="EnsemblPlants" id="cds.evm.model.06.323"/>
    </source>
</evidence>
<dbReference type="Gramene" id="evm.model.06.323">
    <property type="protein sequence ID" value="cds.evm.model.06.323"/>
    <property type="gene ID" value="evm.TU.06.323"/>
</dbReference>
<proteinExistence type="predicted"/>
<sequence length="274" mass="30058">MLSQLGLISSLSFLGGIILALRLVVPFFLGITHSHPETYACWLACVTLGVTLHPVCAASNLEKFICEGAYPEVGGPYTKGTTNCVPRCMIAGAWNEGAGSFPSYLGVLTTLGLLATTFSLFLGCKSLTPGWLNLLPAVGTSSLIQTPTPGPWFVGGTFELRPLSTIEACIYKRVSWIWWVAPSCLSILASLFKTICLNYTTIRPRGLPYSLCHILLYHLRHCHLNHPLREGFHHGVPLDGEHFEDVYLPQMTLHRLPQQSPEHSPKEANLGHQP</sequence>
<reference evidence="2" key="2">
    <citation type="submission" date="2021-03" db="UniProtKB">
        <authorList>
            <consortium name="EnsemblPlants"/>
        </authorList>
    </citation>
    <scope>IDENTIFICATION</scope>
</reference>
<organism evidence="2 3">
    <name type="scientific">Cannabis sativa</name>
    <name type="common">Hemp</name>
    <name type="synonym">Marijuana</name>
    <dbReference type="NCBI Taxonomy" id="3483"/>
    <lineage>
        <taxon>Eukaryota</taxon>
        <taxon>Viridiplantae</taxon>
        <taxon>Streptophyta</taxon>
        <taxon>Embryophyta</taxon>
        <taxon>Tracheophyta</taxon>
        <taxon>Spermatophyta</taxon>
        <taxon>Magnoliopsida</taxon>
        <taxon>eudicotyledons</taxon>
        <taxon>Gunneridae</taxon>
        <taxon>Pentapetalae</taxon>
        <taxon>rosids</taxon>
        <taxon>fabids</taxon>
        <taxon>Rosales</taxon>
        <taxon>Cannabaceae</taxon>
        <taxon>Cannabis</taxon>
    </lineage>
</organism>
<protein>
    <submittedName>
        <fullName evidence="2">Uncharacterized protein</fullName>
    </submittedName>
</protein>
<dbReference type="AlphaFoldDB" id="A0A803PXX2"/>
<feature type="transmembrane region" description="Helical" evidence="1">
    <location>
        <begin position="7"/>
        <end position="29"/>
    </location>
</feature>
<keyword evidence="1" id="KW-1133">Transmembrane helix</keyword>
<reference evidence="2" key="1">
    <citation type="submission" date="2018-11" db="EMBL/GenBank/DDBJ databases">
        <authorList>
            <person name="Grassa J C."/>
        </authorList>
    </citation>
    <scope>NUCLEOTIDE SEQUENCE [LARGE SCALE GENOMIC DNA]</scope>
</reference>
<keyword evidence="1" id="KW-0812">Transmembrane</keyword>
<keyword evidence="1" id="KW-0472">Membrane</keyword>